<dbReference type="Proteomes" id="UP000247609">
    <property type="component" value="Unassembled WGS sequence"/>
</dbReference>
<dbReference type="AlphaFoldDB" id="A0A318Q959"/>
<sequence length="130" mass="13820">MTITRQKGDLAIIAWPLILLALISRIAFGGIATPDDVLHPQTERLSLLSILCQGDMPPDDGHHDHHLPVGDTATLLTDAHGLDGPLSGEAGFSALGSGILISRLWIFPPVRGPPRARYCALCPQGPPHLS</sequence>
<organism evidence="1 2">
    <name type="scientific">Novacetimonas pomaceti</name>
    <dbReference type="NCBI Taxonomy" id="2021998"/>
    <lineage>
        <taxon>Bacteria</taxon>
        <taxon>Pseudomonadati</taxon>
        <taxon>Pseudomonadota</taxon>
        <taxon>Alphaproteobacteria</taxon>
        <taxon>Acetobacterales</taxon>
        <taxon>Acetobacteraceae</taxon>
        <taxon>Novacetimonas</taxon>
    </lineage>
</organism>
<gene>
    <name evidence="1" type="ORF">CFR71_09200</name>
</gene>
<dbReference type="EMBL" id="NOXG01000009">
    <property type="protein sequence ID" value="PYD75415.1"/>
    <property type="molecule type" value="Genomic_DNA"/>
</dbReference>
<reference evidence="1 2" key="1">
    <citation type="submission" date="2017-07" db="EMBL/GenBank/DDBJ databases">
        <title>A draft genome sequence of Komagataeibacter sp. T5K1.</title>
        <authorList>
            <person name="Skraban J."/>
            <person name="Cleenwerck I."/>
            <person name="Vandamme P."/>
            <person name="Trcek J."/>
        </authorList>
    </citation>
    <scope>NUCLEOTIDE SEQUENCE [LARGE SCALE GENOMIC DNA]</scope>
    <source>
        <strain evidence="1 2">T5K1</strain>
    </source>
</reference>
<evidence type="ECO:0000313" key="1">
    <source>
        <dbReference type="EMBL" id="PYD75415.1"/>
    </source>
</evidence>
<protein>
    <submittedName>
        <fullName evidence="1">Uncharacterized protein</fullName>
    </submittedName>
</protein>
<accession>A0A318Q959</accession>
<dbReference type="RefSeq" id="WP_110530449.1">
    <property type="nucleotide sequence ID" value="NZ_NOXG01000009.1"/>
</dbReference>
<name>A0A318Q959_9PROT</name>
<evidence type="ECO:0000313" key="2">
    <source>
        <dbReference type="Proteomes" id="UP000247609"/>
    </source>
</evidence>
<proteinExistence type="predicted"/>
<comment type="caution">
    <text evidence="1">The sequence shown here is derived from an EMBL/GenBank/DDBJ whole genome shotgun (WGS) entry which is preliminary data.</text>
</comment>